<evidence type="ECO:0000259" key="1">
    <source>
        <dbReference type="Pfam" id="PF00561"/>
    </source>
</evidence>
<dbReference type="AlphaFoldDB" id="A0A926XV85"/>
<dbReference type="InterPro" id="IPR000073">
    <property type="entry name" value="AB_hydrolase_1"/>
</dbReference>
<comment type="caution">
    <text evidence="2">The sequence shown here is derived from an EMBL/GenBank/DDBJ whole genome shotgun (WGS) entry which is preliminary data.</text>
</comment>
<keyword evidence="3" id="KW-1185">Reference proteome</keyword>
<accession>A0A926XV85</accession>
<organism evidence="2 3">
    <name type="scientific">Spirosoma profusum</name>
    <dbReference type="NCBI Taxonomy" id="2771354"/>
    <lineage>
        <taxon>Bacteria</taxon>
        <taxon>Pseudomonadati</taxon>
        <taxon>Bacteroidota</taxon>
        <taxon>Cytophagia</taxon>
        <taxon>Cytophagales</taxon>
        <taxon>Cytophagaceae</taxon>
        <taxon>Spirosoma</taxon>
    </lineage>
</organism>
<dbReference type="Gene3D" id="3.40.50.1820">
    <property type="entry name" value="alpha/beta hydrolase"/>
    <property type="match status" value="1"/>
</dbReference>
<evidence type="ECO:0000313" key="2">
    <source>
        <dbReference type="EMBL" id="MBD2701224.1"/>
    </source>
</evidence>
<evidence type="ECO:0000313" key="3">
    <source>
        <dbReference type="Proteomes" id="UP000598820"/>
    </source>
</evidence>
<dbReference type="PANTHER" id="PTHR43433:SF4">
    <property type="entry name" value="NON-HEME CHLOROPEROXIDASE-RELATED"/>
    <property type="match status" value="1"/>
</dbReference>
<protein>
    <submittedName>
        <fullName evidence="2">Alpha/beta hydrolase</fullName>
    </submittedName>
</protein>
<dbReference type="InterPro" id="IPR050471">
    <property type="entry name" value="AB_hydrolase"/>
</dbReference>
<gene>
    <name evidence="2" type="ORF">IC229_11295</name>
</gene>
<dbReference type="PANTHER" id="PTHR43433">
    <property type="entry name" value="HYDROLASE, ALPHA/BETA FOLD FAMILY PROTEIN"/>
    <property type="match status" value="1"/>
</dbReference>
<name>A0A926XV85_9BACT</name>
<dbReference type="GO" id="GO:0016787">
    <property type="term" value="F:hydrolase activity"/>
    <property type="evidence" value="ECO:0007669"/>
    <property type="project" value="UniProtKB-KW"/>
</dbReference>
<dbReference type="EMBL" id="JACWZY010000007">
    <property type="protein sequence ID" value="MBD2701224.1"/>
    <property type="molecule type" value="Genomic_DNA"/>
</dbReference>
<dbReference type="Pfam" id="PF00561">
    <property type="entry name" value="Abhydrolase_1"/>
    <property type="match status" value="1"/>
</dbReference>
<reference evidence="2" key="1">
    <citation type="submission" date="2020-09" db="EMBL/GenBank/DDBJ databases">
        <authorList>
            <person name="Kim M.K."/>
        </authorList>
    </citation>
    <scope>NUCLEOTIDE SEQUENCE</scope>
    <source>
        <strain evidence="2">BT702</strain>
    </source>
</reference>
<dbReference type="InterPro" id="IPR029058">
    <property type="entry name" value="AB_hydrolase_fold"/>
</dbReference>
<keyword evidence="2" id="KW-0378">Hydrolase</keyword>
<sequence>MKKFDHESGQFFEIEGANIYYEEIKNPEKPYLLLLHGGFGHLEYFNPITPYLADKFSLIAIDGRGQGKSTLGTAKLTYAQMQRDAEALIQSLGIEKVSILGFSDGGIVGYRMAASGTTPIDKLITIGGTWSEADVLASKERFEKVSPESWRERLPDSYNDYQRLNPAIDFSVTAKAIREMWLDTSPATGYPGEMVKQIRCPTLIIRGDKDDFFPRKSAAELADHIADSAFFNVPFASHVAIEDQPELVKTALDLFWAA</sequence>
<dbReference type="RefSeq" id="WP_190887073.1">
    <property type="nucleotide sequence ID" value="NZ_JACWZY010000007.1"/>
</dbReference>
<dbReference type="SUPFAM" id="SSF53474">
    <property type="entry name" value="alpha/beta-Hydrolases"/>
    <property type="match status" value="1"/>
</dbReference>
<feature type="domain" description="AB hydrolase-1" evidence="1">
    <location>
        <begin position="31"/>
        <end position="141"/>
    </location>
</feature>
<proteinExistence type="predicted"/>
<dbReference type="Proteomes" id="UP000598820">
    <property type="component" value="Unassembled WGS sequence"/>
</dbReference>